<sequence length="289" mass="32374">MAELKTYNGYALWLYLPNVPAAVVFAILFALGTTAITCKCLEPRHGIAQFLSLVGSVLETAGFIARATARDKTDELIPHVIQSVFILVAPALFAASVYMTLGRIIRSIQAQPLSIIRVRLLTKLFVMGDVLSFALQSGGASMMATSDDPKMGENMIIAGLLVQIVVFGIYVVTSVIFHYRVRTQRPNVYANFGNNWEKLLVMLYIISALIMVRSVFRVVEYVGGQDGYLLKHEWTLYVFDALLMFATVVIFAWRFPGPVWLKSMDIEFALEGQRPSESPPRKRLLQCRR</sequence>
<keyword evidence="4 5" id="KW-0472">Membrane</keyword>
<evidence type="ECO:0000256" key="1">
    <source>
        <dbReference type="ARBA" id="ARBA00004141"/>
    </source>
</evidence>
<feature type="transmembrane region" description="Helical" evidence="5">
    <location>
        <begin position="199"/>
        <end position="216"/>
    </location>
</feature>
<dbReference type="InterPro" id="IPR007568">
    <property type="entry name" value="RTA1"/>
</dbReference>
<dbReference type="PANTHER" id="PTHR31465:SF1">
    <property type="entry name" value="PROTEIN RTA1-RELATED"/>
    <property type="match status" value="1"/>
</dbReference>
<feature type="transmembrane region" description="Helical" evidence="5">
    <location>
        <begin position="12"/>
        <end position="38"/>
    </location>
</feature>
<evidence type="ECO:0000256" key="2">
    <source>
        <dbReference type="ARBA" id="ARBA00022692"/>
    </source>
</evidence>
<accession>A0A395MJF5</accession>
<proteinExistence type="predicted"/>
<evidence type="ECO:0000256" key="5">
    <source>
        <dbReference type="SAM" id="Phobius"/>
    </source>
</evidence>
<evidence type="ECO:0000313" key="6">
    <source>
        <dbReference type="EMBL" id="RFN47309.1"/>
    </source>
</evidence>
<feature type="transmembrane region" description="Helical" evidence="5">
    <location>
        <begin position="50"/>
        <end position="68"/>
    </location>
</feature>
<evidence type="ECO:0000256" key="3">
    <source>
        <dbReference type="ARBA" id="ARBA00022989"/>
    </source>
</evidence>
<dbReference type="STRING" id="2594813.A0A395MJF5"/>
<reference evidence="6 7" key="1">
    <citation type="journal article" date="2018" name="PLoS Pathog.">
        <title>Evolution of structural diversity of trichothecenes, a family of toxins produced by plant pathogenic and entomopathogenic fungi.</title>
        <authorList>
            <person name="Proctor R.H."/>
            <person name="McCormick S.P."/>
            <person name="Kim H.S."/>
            <person name="Cardoza R.E."/>
            <person name="Stanley A.M."/>
            <person name="Lindo L."/>
            <person name="Kelly A."/>
            <person name="Brown D.W."/>
            <person name="Lee T."/>
            <person name="Vaughan M.M."/>
            <person name="Alexander N.J."/>
            <person name="Busman M."/>
            <person name="Gutierrez S."/>
        </authorList>
    </citation>
    <scope>NUCLEOTIDE SEQUENCE [LARGE SCALE GENOMIC DNA]</scope>
    <source>
        <strain evidence="6 7">NRRL 13405</strain>
    </source>
</reference>
<keyword evidence="2 5" id="KW-0812">Transmembrane</keyword>
<dbReference type="Pfam" id="PF04479">
    <property type="entry name" value="RTA1"/>
    <property type="match status" value="1"/>
</dbReference>
<dbReference type="GO" id="GO:0016020">
    <property type="term" value="C:membrane"/>
    <property type="evidence" value="ECO:0007669"/>
    <property type="project" value="UniProtKB-SubCell"/>
</dbReference>
<evidence type="ECO:0000256" key="4">
    <source>
        <dbReference type="ARBA" id="ARBA00023136"/>
    </source>
</evidence>
<organism evidence="6 7">
    <name type="scientific">Fusarium flagelliforme</name>
    <dbReference type="NCBI Taxonomy" id="2675880"/>
    <lineage>
        <taxon>Eukaryota</taxon>
        <taxon>Fungi</taxon>
        <taxon>Dikarya</taxon>
        <taxon>Ascomycota</taxon>
        <taxon>Pezizomycotina</taxon>
        <taxon>Sordariomycetes</taxon>
        <taxon>Hypocreomycetidae</taxon>
        <taxon>Hypocreales</taxon>
        <taxon>Nectriaceae</taxon>
        <taxon>Fusarium</taxon>
        <taxon>Fusarium incarnatum-equiseti species complex</taxon>
    </lineage>
</organism>
<comment type="subcellular location">
    <subcellularLocation>
        <location evidence="1">Membrane</location>
        <topology evidence="1">Multi-pass membrane protein</topology>
    </subcellularLocation>
</comment>
<feature type="transmembrane region" description="Helical" evidence="5">
    <location>
        <begin position="156"/>
        <end position="179"/>
    </location>
</feature>
<dbReference type="EMBL" id="PXXK01000261">
    <property type="protein sequence ID" value="RFN47309.1"/>
    <property type="molecule type" value="Genomic_DNA"/>
</dbReference>
<evidence type="ECO:0000313" key="7">
    <source>
        <dbReference type="Proteomes" id="UP000265631"/>
    </source>
</evidence>
<dbReference type="Proteomes" id="UP000265631">
    <property type="component" value="Unassembled WGS sequence"/>
</dbReference>
<protein>
    <submittedName>
        <fullName evidence="6">Rta1 like protein</fullName>
    </submittedName>
</protein>
<feature type="transmembrane region" description="Helical" evidence="5">
    <location>
        <begin position="236"/>
        <end position="255"/>
    </location>
</feature>
<dbReference type="AlphaFoldDB" id="A0A395MJF5"/>
<comment type="caution">
    <text evidence="6">The sequence shown here is derived from an EMBL/GenBank/DDBJ whole genome shotgun (WGS) entry which is preliminary data.</text>
</comment>
<gene>
    <name evidence="6" type="ORF">FIE12Z_8442</name>
</gene>
<feature type="transmembrane region" description="Helical" evidence="5">
    <location>
        <begin position="80"/>
        <end position="99"/>
    </location>
</feature>
<feature type="transmembrane region" description="Helical" evidence="5">
    <location>
        <begin position="120"/>
        <end position="144"/>
    </location>
</feature>
<dbReference type="PANTHER" id="PTHR31465">
    <property type="entry name" value="PROTEIN RTA1-RELATED"/>
    <property type="match status" value="1"/>
</dbReference>
<keyword evidence="3 5" id="KW-1133">Transmembrane helix</keyword>
<name>A0A395MJF5_9HYPO</name>
<keyword evidence="7" id="KW-1185">Reference proteome</keyword>